<keyword evidence="4" id="KW-1185">Reference proteome</keyword>
<evidence type="ECO:0000313" key="3">
    <source>
        <dbReference type="EMBL" id="KAF2154906.1"/>
    </source>
</evidence>
<dbReference type="AlphaFoldDB" id="A0A9P4J4G2"/>
<keyword evidence="1" id="KW-0175">Coiled coil</keyword>
<feature type="coiled-coil region" evidence="1">
    <location>
        <begin position="154"/>
        <end position="181"/>
    </location>
</feature>
<dbReference type="EMBL" id="ML996083">
    <property type="protein sequence ID" value="KAF2154906.1"/>
    <property type="molecule type" value="Genomic_DNA"/>
</dbReference>
<accession>A0A9P4J4G2</accession>
<feature type="compositionally biased region" description="Basic and acidic residues" evidence="2">
    <location>
        <begin position="58"/>
        <end position="73"/>
    </location>
</feature>
<name>A0A9P4J4G2_9PEZI</name>
<sequence>MASQDHDHCETFTRSRVFRTPSIETGLRRLGQPLTVIAEAIDAESINESDFDENQSGHSERNSERTHTSPTPREDILAMLDREHRINRILGAKYRFLSEQMVRLRRQLKLHERAAEFFPIDDPALPKQDSTQFKNIRQQLIEATAEKGELFDHVQHLFSLLEEKERQFAELEGQLRDISTKLVTVLRDQKSRGETAGSRSSLGYSSNPVAEVFALIENMDTEQLTEVSTKAYHALARSRAESRAEARSSFPNSFSNHEELPNVTSERAIAGVIARTPSILPRSPGFVRRTGTQHIQATAGAAPGADTVSLVRRPTSQTGASLAEIFRAMENYVPDPRNKAPKPSLKFRICQWFQKKNKANVAVRWGRYCVTGGGYSATLTGEEGLEKSVTTSGWYAD</sequence>
<gene>
    <name evidence="3" type="ORF">K461DRAFT_319402</name>
</gene>
<organism evidence="3 4">
    <name type="scientific">Myriangium duriaei CBS 260.36</name>
    <dbReference type="NCBI Taxonomy" id="1168546"/>
    <lineage>
        <taxon>Eukaryota</taxon>
        <taxon>Fungi</taxon>
        <taxon>Dikarya</taxon>
        <taxon>Ascomycota</taxon>
        <taxon>Pezizomycotina</taxon>
        <taxon>Dothideomycetes</taxon>
        <taxon>Dothideomycetidae</taxon>
        <taxon>Myriangiales</taxon>
        <taxon>Myriangiaceae</taxon>
        <taxon>Myriangium</taxon>
    </lineage>
</organism>
<dbReference type="Proteomes" id="UP000799439">
    <property type="component" value="Unassembled WGS sequence"/>
</dbReference>
<reference evidence="3" key="1">
    <citation type="journal article" date="2020" name="Stud. Mycol.">
        <title>101 Dothideomycetes genomes: a test case for predicting lifestyles and emergence of pathogens.</title>
        <authorList>
            <person name="Haridas S."/>
            <person name="Albert R."/>
            <person name="Binder M."/>
            <person name="Bloem J."/>
            <person name="Labutti K."/>
            <person name="Salamov A."/>
            <person name="Andreopoulos B."/>
            <person name="Baker S."/>
            <person name="Barry K."/>
            <person name="Bills G."/>
            <person name="Bluhm B."/>
            <person name="Cannon C."/>
            <person name="Castanera R."/>
            <person name="Culley D."/>
            <person name="Daum C."/>
            <person name="Ezra D."/>
            <person name="Gonzalez J."/>
            <person name="Henrissat B."/>
            <person name="Kuo A."/>
            <person name="Liang C."/>
            <person name="Lipzen A."/>
            <person name="Lutzoni F."/>
            <person name="Magnuson J."/>
            <person name="Mondo S."/>
            <person name="Nolan M."/>
            <person name="Ohm R."/>
            <person name="Pangilinan J."/>
            <person name="Park H.-J."/>
            <person name="Ramirez L."/>
            <person name="Alfaro M."/>
            <person name="Sun H."/>
            <person name="Tritt A."/>
            <person name="Yoshinaga Y."/>
            <person name="Zwiers L.-H."/>
            <person name="Turgeon B."/>
            <person name="Goodwin S."/>
            <person name="Spatafora J."/>
            <person name="Crous P."/>
            <person name="Grigoriev I."/>
        </authorList>
    </citation>
    <scope>NUCLEOTIDE SEQUENCE</scope>
    <source>
        <strain evidence="3">CBS 260.36</strain>
    </source>
</reference>
<proteinExistence type="predicted"/>
<comment type="caution">
    <text evidence="3">The sequence shown here is derived from an EMBL/GenBank/DDBJ whole genome shotgun (WGS) entry which is preliminary data.</text>
</comment>
<evidence type="ECO:0000256" key="2">
    <source>
        <dbReference type="SAM" id="MobiDB-lite"/>
    </source>
</evidence>
<feature type="region of interest" description="Disordered" evidence="2">
    <location>
        <begin position="46"/>
        <end position="73"/>
    </location>
</feature>
<dbReference type="OrthoDB" id="3931409at2759"/>
<evidence type="ECO:0000313" key="4">
    <source>
        <dbReference type="Proteomes" id="UP000799439"/>
    </source>
</evidence>
<evidence type="ECO:0000256" key="1">
    <source>
        <dbReference type="SAM" id="Coils"/>
    </source>
</evidence>
<protein>
    <submittedName>
        <fullName evidence="3">Uncharacterized protein</fullName>
    </submittedName>
</protein>